<accession>A0A6N2RHX0</accession>
<evidence type="ECO:0000313" key="1">
    <source>
        <dbReference type="EMBL" id="KAB7460367.1"/>
    </source>
</evidence>
<protein>
    <submittedName>
        <fullName evidence="1">CTP synthase</fullName>
    </submittedName>
</protein>
<dbReference type="EMBL" id="WDPD01000007">
    <property type="protein sequence ID" value="KAB7460367.1"/>
    <property type="molecule type" value="Genomic_DNA"/>
</dbReference>
<proteinExistence type="predicted"/>
<name>A0A6N2RHX0_9BIFI</name>
<evidence type="ECO:0000313" key="2">
    <source>
        <dbReference type="EMBL" id="VYS79415.1"/>
    </source>
</evidence>
<evidence type="ECO:0000313" key="3">
    <source>
        <dbReference type="Proteomes" id="UP000429211"/>
    </source>
</evidence>
<reference evidence="2" key="2">
    <citation type="submission" date="2019-11" db="EMBL/GenBank/DDBJ databases">
        <authorList>
            <person name="Feng L."/>
        </authorList>
    </citation>
    <scope>NUCLEOTIDE SEQUENCE</scope>
    <source>
        <strain evidence="2">BdentiumLFYP24</strain>
    </source>
</reference>
<dbReference type="Proteomes" id="UP000429211">
    <property type="component" value="Unassembled WGS sequence"/>
</dbReference>
<reference evidence="1 3" key="1">
    <citation type="journal article" date="2019" name="Nat. Med.">
        <title>A library of human gut bacterial isolates paired with longitudinal multiomics data enables mechanistic microbiome research.</title>
        <authorList>
            <person name="Poyet M."/>
            <person name="Groussin M."/>
            <person name="Gibbons S.M."/>
            <person name="Avila-Pacheco J."/>
            <person name="Jiang X."/>
            <person name="Kearney S.M."/>
            <person name="Perrotta A.R."/>
            <person name="Berdy B."/>
            <person name="Zhao S."/>
            <person name="Lieberman T.D."/>
            <person name="Swanson P.K."/>
            <person name="Smith M."/>
            <person name="Roesemann S."/>
            <person name="Alexander J.E."/>
            <person name="Rich S.A."/>
            <person name="Livny J."/>
            <person name="Vlamakis H."/>
            <person name="Clish C."/>
            <person name="Bullock K."/>
            <person name="Deik A."/>
            <person name="Scott J."/>
            <person name="Pierce K.A."/>
            <person name="Xavier R.J."/>
            <person name="Alm E.J."/>
        </authorList>
    </citation>
    <scope>NUCLEOTIDE SEQUENCE [LARGE SCALE GENOMIC DNA]</scope>
    <source>
        <strain evidence="1 3">BIOML-A2</strain>
    </source>
</reference>
<dbReference type="AlphaFoldDB" id="A0A6N2RHX0"/>
<dbReference type="RefSeq" id="WP_034519038.1">
    <property type="nucleotide sequence ID" value="NZ_CACRSP010000002.1"/>
</dbReference>
<gene>
    <name evidence="2" type="ORF">BDLFYP24_00975</name>
    <name evidence="1" type="ORF">GBB04_07460</name>
</gene>
<organism evidence="2">
    <name type="scientific">Bifidobacterium dentium</name>
    <dbReference type="NCBI Taxonomy" id="1689"/>
    <lineage>
        <taxon>Bacteria</taxon>
        <taxon>Bacillati</taxon>
        <taxon>Actinomycetota</taxon>
        <taxon>Actinomycetes</taxon>
        <taxon>Bifidobacteriales</taxon>
        <taxon>Bifidobacteriaceae</taxon>
        <taxon>Bifidobacterium</taxon>
    </lineage>
</organism>
<sequence>MRTNKRCVQLLQEAKRESRCAIPATQADGKALRKRVEHGELCSPHRGLFMENEYWNTLDPAQRTIHQVRALQIQNPRIIFAGPSAVAVYGYEHPWSIHASGIYRADCSRGNQKPTNHALGRIYMPRISERIINGIRVTTPERTLLDCSLMFPFRKVLPIFDSAMAQDSELSEKIMDLIPRIRRNTDVLKKLLAYCNPLSDNGGESFTRATMIEEGFQNPLIQHVIHDPSGGGKWYRVDFIWFLPDGRIIVAEYDGMAKYTDPMMTDRKNIQTIVNEQRDREQSLCSWGVTKIVRLYYEDAVNRTGLVSKLCQAGVPRPFVRMQPSLS</sequence>
<dbReference type="EMBL" id="CACRSP010000002">
    <property type="protein sequence ID" value="VYS79415.1"/>
    <property type="molecule type" value="Genomic_DNA"/>
</dbReference>